<dbReference type="GO" id="GO:0005524">
    <property type="term" value="F:ATP binding"/>
    <property type="evidence" value="ECO:0007669"/>
    <property type="project" value="UniProtKB-KW"/>
</dbReference>
<dbReference type="NCBIfam" id="NF000845">
    <property type="entry name" value="PRK00071.2-4"/>
    <property type="match status" value="1"/>
</dbReference>
<protein>
    <recommendedName>
        <fullName evidence="11">Probable nicotinate-nucleotide adenylyltransferase</fullName>
        <ecNumber evidence="11">2.7.7.18</ecNumber>
    </recommendedName>
    <alternativeName>
        <fullName evidence="11">Deamido-NAD(+) diphosphorylase</fullName>
    </alternativeName>
    <alternativeName>
        <fullName evidence="11">Deamido-NAD(+) pyrophosphorylase</fullName>
    </alternativeName>
    <alternativeName>
        <fullName evidence="11">Nicotinate mononucleotide adenylyltransferase</fullName>
        <shortName evidence="11">NaMN adenylyltransferase</shortName>
    </alternativeName>
</protein>
<evidence type="ECO:0000256" key="4">
    <source>
        <dbReference type="ARBA" id="ARBA00022642"/>
    </source>
</evidence>
<comment type="similarity">
    <text evidence="3 11">Belongs to the NadD family.</text>
</comment>
<dbReference type="NCBIfam" id="NF000843">
    <property type="entry name" value="PRK00071.2-2"/>
    <property type="match status" value="1"/>
</dbReference>
<evidence type="ECO:0000256" key="8">
    <source>
        <dbReference type="ARBA" id="ARBA00022840"/>
    </source>
</evidence>
<dbReference type="OrthoDB" id="5295945at2"/>
<evidence type="ECO:0000256" key="5">
    <source>
        <dbReference type="ARBA" id="ARBA00022679"/>
    </source>
</evidence>
<keyword evidence="4 11" id="KW-0662">Pyridine nucleotide biosynthesis</keyword>
<evidence type="ECO:0000256" key="2">
    <source>
        <dbReference type="ARBA" id="ARBA00005019"/>
    </source>
</evidence>
<feature type="compositionally biased region" description="Pro residues" evidence="12">
    <location>
        <begin position="201"/>
        <end position="216"/>
    </location>
</feature>
<dbReference type="HAMAP" id="MF_00244">
    <property type="entry name" value="NaMN_adenylyltr"/>
    <property type="match status" value="1"/>
</dbReference>
<name>A0A0M6XTG1_9RHOB</name>
<dbReference type="InterPro" id="IPR014729">
    <property type="entry name" value="Rossmann-like_a/b/a_fold"/>
</dbReference>
<dbReference type="InterPro" id="IPR005248">
    <property type="entry name" value="NadD/NMNAT"/>
</dbReference>
<dbReference type="PANTHER" id="PTHR39321:SF3">
    <property type="entry name" value="PHOSPHOPANTETHEINE ADENYLYLTRANSFERASE"/>
    <property type="match status" value="1"/>
</dbReference>
<keyword evidence="8 11" id="KW-0067">ATP-binding</keyword>
<evidence type="ECO:0000256" key="1">
    <source>
        <dbReference type="ARBA" id="ARBA00002324"/>
    </source>
</evidence>
<comment type="catalytic activity">
    <reaction evidence="10 11">
        <text>nicotinate beta-D-ribonucleotide + ATP + H(+) = deamido-NAD(+) + diphosphate</text>
        <dbReference type="Rhea" id="RHEA:22860"/>
        <dbReference type="ChEBI" id="CHEBI:15378"/>
        <dbReference type="ChEBI" id="CHEBI:30616"/>
        <dbReference type="ChEBI" id="CHEBI:33019"/>
        <dbReference type="ChEBI" id="CHEBI:57502"/>
        <dbReference type="ChEBI" id="CHEBI:58437"/>
        <dbReference type="EC" id="2.7.7.18"/>
    </reaction>
</comment>
<dbReference type="Gene3D" id="3.40.50.620">
    <property type="entry name" value="HUPs"/>
    <property type="match status" value="1"/>
</dbReference>
<dbReference type="EMBL" id="CXPG01000020">
    <property type="protein sequence ID" value="CTQ33254.1"/>
    <property type="molecule type" value="Genomic_DNA"/>
</dbReference>
<keyword evidence="9 11" id="KW-0520">NAD</keyword>
<evidence type="ECO:0000256" key="7">
    <source>
        <dbReference type="ARBA" id="ARBA00022741"/>
    </source>
</evidence>
<keyword evidence="15" id="KW-1185">Reference proteome</keyword>
<evidence type="ECO:0000256" key="12">
    <source>
        <dbReference type="SAM" id="MobiDB-lite"/>
    </source>
</evidence>
<sequence>MQTGFPIARPGQVIGLLGGSFDPAHGGHVHITLQALARLGLDRLWWVVSPGNPLKLRGPAALDRRMAEARRLMRHPRVTVTDVEARLGTRHTADTLAALRARYPGVRFVWIMGADNLATFHHWDRWRDIMEGVPVAVLARPGQGLAALRSPAATIYRRFRVAPGAAQGLGLRAPPAWTFLTVPMHGASSSAIRAGGGWPAAPAPTPPPRGPAPPAP</sequence>
<dbReference type="GO" id="GO:0004515">
    <property type="term" value="F:nicotinate-nucleotide adenylyltransferase activity"/>
    <property type="evidence" value="ECO:0007669"/>
    <property type="project" value="UniProtKB-UniRule"/>
</dbReference>
<feature type="domain" description="Cytidyltransferase-like" evidence="13">
    <location>
        <begin position="16"/>
        <end position="194"/>
    </location>
</feature>
<gene>
    <name evidence="11 14" type="primary">nadD</name>
    <name evidence="14" type="ORF">JAN5088_02035</name>
</gene>
<feature type="region of interest" description="Disordered" evidence="12">
    <location>
        <begin position="193"/>
        <end position="216"/>
    </location>
</feature>
<evidence type="ECO:0000259" key="13">
    <source>
        <dbReference type="Pfam" id="PF01467"/>
    </source>
</evidence>
<dbReference type="UniPathway" id="UPA00253">
    <property type="reaction ID" value="UER00332"/>
</dbReference>
<keyword evidence="7 11" id="KW-0547">Nucleotide-binding</keyword>
<evidence type="ECO:0000256" key="6">
    <source>
        <dbReference type="ARBA" id="ARBA00022695"/>
    </source>
</evidence>
<evidence type="ECO:0000256" key="9">
    <source>
        <dbReference type="ARBA" id="ARBA00023027"/>
    </source>
</evidence>
<evidence type="ECO:0000313" key="14">
    <source>
        <dbReference type="EMBL" id="CTQ33254.1"/>
    </source>
</evidence>
<dbReference type="EC" id="2.7.7.18" evidence="11"/>
<comment type="pathway">
    <text evidence="2 11">Cofactor biosynthesis; NAD(+) biosynthesis; deamido-NAD(+) from nicotinate D-ribonucleotide: step 1/1.</text>
</comment>
<dbReference type="Pfam" id="PF01467">
    <property type="entry name" value="CTP_transf_like"/>
    <property type="match status" value="1"/>
</dbReference>
<dbReference type="SUPFAM" id="SSF52374">
    <property type="entry name" value="Nucleotidylyl transferase"/>
    <property type="match status" value="1"/>
</dbReference>
<dbReference type="Proteomes" id="UP000048908">
    <property type="component" value="Unassembled WGS sequence"/>
</dbReference>
<dbReference type="InterPro" id="IPR004821">
    <property type="entry name" value="Cyt_trans-like"/>
</dbReference>
<accession>A0A0M6XTG1</accession>
<dbReference type="CDD" id="cd02165">
    <property type="entry name" value="NMNAT"/>
    <property type="match status" value="1"/>
</dbReference>
<dbReference type="AlphaFoldDB" id="A0A0M6XTG1"/>
<reference evidence="14 15" key="1">
    <citation type="submission" date="2015-07" db="EMBL/GenBank/DDBJ databases">
        <authorList>
            <person name="Noorani M."/>
        </authorList>
    </citation>
    <scope>NUCLEOTIDE SEQUENCE [LARGE SCALE GENOMIC DNA]</scope>
    <source>
        <strain evidence="14 15">CECT 5088</strain>
    </source>
</reference>
<keyword evidence="6 11" id="KW-0548">Nucleotidyltransferase</keyword>
<evidence type="ECO:0000256" key="3">
    <source>
        <dbReference type="ARBA" id="ARBA00009014"/>
    </source>
</evidence>
<dbReference type="GO" id="GO:0009435">
    <property type="term" value="P:NAD+ biosynthetic process"/>
    <property type="evidence" value="ECO:0007669"/>
    <property type="project" value="UniProtKB-UniRule"/>
</dbReference>
<comment type="function">
    <text evidence="1 11">Catalyzes the reversible adenylation of nicotinate mononucleotide (NaMN) to nicotinic acid adenine dinucleotide (NaAD).</text>
</comment>
<dbReference type="RefSeq" id="WP_055682687.1">
    <property type="nucleotide sequence ID" value="NZ_CXPG01000020.1"/>
</dbReference>
<dbReference type="STRING" id="282197.SAMN04488517_10283"/>
<keyword evidence="5 11" id="KW-0808">Transferase</keyword>
<evidence type="ECO:0000256" key="11">
    <source>
        <dbReference type="HAMAP-Rule" id="MF_00244"/>
    </source>
</evidence>
<proteinExistence type="inferred from homology"/>
<dbReference type="PANTHER" id="PTHR39321">
    <property type="entry name" value="NICOTINATE-NUCLEOTIDE ADENYLYLTRANSFERASE-RELATED"/>
    <property type="match status" value="1"/>
</dbReference>
<evidence type="ECO:0000313" key="15">
    <source>
        <dbReference type="Proteomes" id="UP000048908"/>
    </source>
</evidence>
<evidence type="ECO:0000256" key="10">
    <source>
        <dbReference type="ARBA" id="ARBA00048721"/>
    </source>
</evidence>
<organism evidence="14 15">
    <name type="scientific">Jannaschia rubra</name>
    <dbReference type="NCBI Taxonomy" id="282197"/>
    <lineage>
        <taxon>Bacteria</taxon>
        <taxon>Pseudomonadati</taxon>
        <taxon>Pseudomonadota</taxon>
        <taxon>Alphaproteobacteria</taxon>
        <taxon>Rhodobacterales</taxon>
        <taxon>Roseobacteraceae</taxon>
        <taxon>Jannaschia</taxon>
    </lineage>
</organism>